<dbReference type="AlphaFoldDB" id="A0AA38UHY0"/>
<comment type="caution">
    <text evidence="1">The sequence shown here is derived from an EMBL/GenBank/DDBJ whole genome shotgun (WGS) entry which is preliminary data.</text>
</comment>
<organism evidence="1 2">
    <name type="scientific">Lentinula raphanica</name>
    <dbReference type="NCBI Taxonomy" id="153919"/>
    <lineage>
        <taxon>Eukaryota</taxon>
        <taxon>Fungi</taxon>
        <taxon>Dikarya</taxon>
        <taxon>Basidiomycota</taxon>
        <taxon>Agaricomycotina</taxon>
        <taxon>Agaricomycetes</taxon>
        <taxon>Agaricomycetidae</taxon>
        <taxon>Agaricales</taxon>
        <taxon>Marasmiineae</taxon>
        <taxon>Omphalotaceae</taxon>
        <taxon>Lentinula</taxon>
    </lineage>
</organism>
<gene>
    <name evidence="1" type="ORF">F5878DRAFT_437917</name>
</gene>
<reference evidence="1" key="1">
    <citation type="submission" date="2022-08" db="EMBL/GenBank/DDBJ databases">
        <authorList>
            <consortium name="DOE Joint Genome Institute"/>
            <person name="Min B."/>
            <person name="Riley R."/>
            <person name="Sierra-Patev S."/>
            <person name="Naranjo-Ortiz M."/>
            <person name="Looney B."/>
            <person name="Konkel Z."/>
            <person name="Slot J.C."/>
            <person name="Sakamoto Y."/>
            <person name="Steenwyk J.L."/>
            <person name="Rokas A."/>
            <person name="Carro J."/>
            <person name="Camarero S."/>
            <person name="Ferreira P."/>
            <person name="Molpeceres G."/>
            <person name="Ruiz-Duenas F.J."/>
            <person name="Serrano A."/>
            <person name="Henrissat B."/>
            <person name="Drula E."/>
            <person name="Hughes K.W."/>
            <person name="Mata J.L."/>
            <person name="Ishikawa N.K."/>
            <person name="Vargas-Isla R."/>
            <person name="Ushijima S."/>
            <person name="Smith C.A."/>
            <person name="Ahrendt S."/>
            <person name="Andreopoulos W."/>
            <person name="He G."/>
            <person name="Labutti K."/>
            <person name="Lipzen A."/>
            <person name="Ng V."/>
            <person name="Sandor L."/>
            <person name="Barry K."/>
            <person name="Martinez A.T."/>
            <person name="Xiao Y."/>
            <person name="Gibbons J.G."/>
            <person name="Terashima K."/>
            <person name="Hibbett D.S."/>
            <person name="Grigoriev I.V."/>
        </authorList>
    </citation>
    <scope>NUCLEOTIDE SEQUENCE</scope>
    <source>
        <strain evidence="1">TFB9207</strain>
    </source>
</reference>
<proteinExistence type="predicted"/>
<protein>
    <submittedName>
        <fullName evidence="1">Uncharacterized protein</fullName>
    </submittedName>
</protein>
<sequence>MIQSCDERKDIDGVHLFQYILRVLAKLKPTGMSEDEDGVDTVVNSAGVAIDEPVKFTMILPFRNAYFNDVVDFVDHLPGFERLLFIQSGRVKKRRVRGDPRCKTSKRKAPMHWPRSFFSPEYLDGMSELQRMKHVGKNDVDLWEIDYTTHKDRFKKS</sequence>
<keyword evidence="2" id="KW-1185">Reference proteome</keyword>
<name>A0AA38UHY0_9AGAR</name>
<evidence type="ECO:0000313" key="1">
    <source>
        <dbReference type="EMBL" id="KAJ3841890.1"/>
    </source>
</evidence>
<accession>A0AA38UHY0</accession>
<evidence type="ECO:0000313" key="2">
    <source>
        <dbReference type="Proteomes" id="UP001163846"/>
    </source>
</evidence>
<dbReference type="EMBL" id="MU806024">
    <property type="protein sequence ID" value="KAJ3841890.1"/>
    <property type="molecule type" value="Genomic_DNA"/>
</dbReference>
<dbReference type="Proteomes" id="UP001163846">
    <property type="component" value="Unassembled WGS sequence"/>
</dbReference>